<dbReference type="RefSeq" id="WP_054533867.1">
    <property type="nucleotide sequence ID" value="NZ_LGKP01000013.1"/>
</dbReference>
<dbReference type="STRING" id="70996.SE18_07760"/>
<dbReference type="InterPro" id="IPR011006">
    <property type="entry name" value="CheY-like_superfamily"/>
</dbReference>
<dbReference type="SMART" id="SM00448">
    <property type="entry name" value="REC"/>
    <property type="match status" value="1"/>
</dbReference>
<protein>
    <submittedName>
        <fullName evidence="4">Response regulator receiver protein</fullName>
    </submittedName>
</protein>
<dbReference type="Pfam" id="PF00072">
    <property type="entry name" value="Response_reg"/>
    <property type="match status" value="1"/>
</dbReference>
<proteinExistence type="predicted"/>
<dbReference type="AlphaFoldDB" id="A0A0P6Z023"/>
<organism evidence="4 5">
    <name type="scientific">Herpetosiphon geysericola</name>
    <dbReference type="NCBI Taxonomy" id="70996"/>
    <lineage>
        <taxon>Bacteria</taxon>
        <taxon>Bacillati</taxon>
        <taxon>Chloroflexota</taxon>
        <taxon>Chloroflexia</taxon>
        <taxon>Herpetosiphonales</taxon>
        <taxon>Herpetosiphonaceae</taxon>
        <taxon>Herpetosiphon</taxon>
    </lineage>
</organism>
<evidence type="ECO:0000256" key="2">
    <source>
        <dbReference type="PROSITE-ProRule" id="PRU00169"/>
    </source>
</evidence>
<dbReference type="InterPro" id="IPR050595">
    <property type="entry name" value="Bact_response_regulator"/>
</dbReference>
<dbReference type="PANTHER" id="PTHR44591">
    <property type="entry name" value="STRESS RESPONSE REGULATOR PROTEIN 1"/>
    <property type="match status" value="1"/>
</dbReference>
<keyword evidence="5" id="KW-1185">Reference proteome</keyword>
<evidence type="ECO:0000313" key="4">
    <source>
        <dbReference type="EMBL" id="KPL90105.1"/>
    </source>
</evidence>
<dbReference type="Proteomes" id="UP000050277">
    <property type="component" value="Unassembled WGS sequence"/>
</dbReference>
<gene>
    <name evidence="4" type="ORF">SE18_07760</name>
</gene>
<evidence type="ECO:0000256" key="1">
    <source>
        <dbReference type="ARBA" id="ARBA00022553"/>
    </source>
</evidence>
<dbReference type="PANTHER" id="PTHR44591:SF3">
    <property type="entry name" value="RESPONSE REGULATORY DOMAIN-CONTAINING PROTEIN"/>
    <property type="match status" value="1"/>
</dbReference>
<evidence type="ECO:0000259" key="3">
    <source>
        <dbReference type="PROSITE" id="PS50110"/>
    </source>
</evidence>
<dbReference type="GO" id="GO:0000160">
    <property type="term" value="P:phosphorelay signal transduction system"/>
    <property type="evidence" value="ECO:0007669"/>
    <property type="project" value="InterPro"/>
</dbReference>
<dbReference type="PROSITE" id="PS50110">
    <property type="entry name" value="RESPONSE_REGULATORY"/>
    <property type="match status" value="1"/>
</dbReference>
<dbReference type="EMBL" id="LGKP01000013">
    <property type="protein sequence ID" value="KPL90105.1"/>
    <property type="molecule type" value="Genomic_DNA"/>
</dbReference>
<evidence type="ECO:0000313" key="5">
    <source>
        <dbReference type="Proteomes" id="UP000050277"/>
    </source>
</evidence>
<dbReference type="SUPFAM" id="SSF52172">
    <property type="entry name" value="CheY-like"/>
    <property type="match status" value="1"/>
</dbReference>
<dbReference type="InterPro" id="IPR001789">
    <property type="entry name" value="Sig_transdc_resp-reg_receiver"/>
</dbReference>
<dbReference type="Gene3D" id="3.40.50.2300">
    <property type="match status" value="1"/>
</dbReference>
<reference evidence="4 5" key="1">
    <citation type="submission" date="2015-07" db="EMBL/GenBank/DDBJ databases">
        <title>Whole genome sequence of Herpetosiphon geysericola DSM 7119.</title>
        <authorList>
            <person name="Hemp J."/>
            <person name="Ward L.M."/>
            <person name="Pace L.A."/>
            <person name="Fischer W.W."/>
        </authorList>
    </citation>
    <scope>NUCLEOTIDE SEQUENCE [LARGE SCALE GENOMIC DNA]</scope>
    <source>
        <strain evidence="4 5">DSM 7119</strain>
    </source>
</reference>
<keyword evidence="1 2" id="KW-0597">Phosphoprotein</keyword>
<comment type="caution">
    <text evidence="4">The sequence shown here is derived from an EMBL/GenBank/DDBJ whole genome shotgun (WGS) entry which is preliminary data.</text>
</comment>
<accession>A0A0P6Z023</accession>
<dbReference type="OrthoDB" id="9802491at2"/>
<feature type="domain" description="Response regulatory" evidence="3">
    <location>
        <begin position="18"/>
        <end position="139"/>
    </location>
</feature>
<feature type="modified residue" description="4-aspartylphosphate" evidence="2">
    <location>
        <position position="72"/>
    </location>
</feature>
<name>A0A0P6Z023_9CHLR</name>
<sequence length="148" mass="16862">MPVASNEYFVPVVPSDASVVIVEDNPDNLFVLEILLREDLRVKYYNGRASGRQFFKLLEANPRLHPDLVLLDIQLPYEDGFTVFKNMLHVPQLKNTQVIAVTANVMPQDVAKARELGFNGLIGKPINRNRFPNQITRILNGESVWEPY</sequence>